<dbReference type="AlphaFoldDB" id="A0A3E2XRL3"/>
<sequence length="391" mass="40905">MKSKLTDVVIVGYGRSAVAKSGKKGALRETHPVDLGGLVLRGVLDKIENLPDEAIDDIIVGCAQQEIGQTFNIGRLVAQRAGLPDSVGGMSCNRFCSSGLQTIAIAAAEIQAGIADVIVAGGVESMTAVPISYETMKKAINPWLWKNKRANYLDMGSTAENVAAKCNITREEMDAFAVESHKKAAAAQDAGHLAASIIPLDGIDPEGNPIVFDQDQGIRRGTTMESLASLQPCFKKDGVVTAATSSQTSDGAGFVVLMSAQKAAELNIQPIARFIGFATAGLDPAYMGLGPIYAVPKVMDETGPTVDDMDVIELNEAFAAQSIPCIRELHLDPAKVNPNGGALALGHPLGATGAILSCKLLDELKRTNKKYGLVTMCIGGGMGAAGIYEMC</sequence>
<evidence type="ECO:0000256" key="3">
    <source>
        <dbReference type="ARBA" id="ARBA00023315"/>
    </source>
</evidence>
<evidence type="ECO:0000256" key="8">
    <source>
        <dbReference type="RuleBase" id="RU003557"/>
    </source>
</evidence>
<dbReference type="Gene3D" id="3.40.47.10">
    <property type="match status" value="2"/>
</dbReference>
<reference evidence="11 12" key="1">
    <citation type="submission" date="2018-08" db="EMBL/GenBank/DDBJ databases">
        <title>A genome reference for cultivated species of the human gut microbiota.</title>
        <authorList>
            <person name="Zou Y."/>
            <person name="Xue W."/>
            <person name="Luo G."/>
        </authorList>
    </citation>
    <scope>NUCLEOTIDE SEQUENCE [LARGE SCALE GENOMIC DNA]</scope>
    <source>
        <strain evidence="11 12">AM28-39</strain>
    </source>
</reference>
<dbReference type="PIRSF" id="PIRSF000429">
    <property type="entry name" value="Ac-CoA_Ac_transf"/>
    <property type="match status" value="1"/>
</dbReference>
<dbReference type="GO" id="GO:0010124">
    <property type="term" value="P:phenylacetate catabolic process"/>
    <property type="evidence" value="ECO:0007669"/>
    <property type="project" value="TreeGrafter"/>
</dbReference>
<keyword evidence="3 8" id="KW-0012">Acyltransferase</keyword>
<evidence type="ECO:0000313" key="12">
    <source>
        <dbReference type="Proteomes" id="UP000261231"/>
    </source>
</evidence>
<dbReference type="GO" id="GO:0005737">
    <property type="term" value="C:cytoplasm"/>
    <property type="evidence" value="ECO:0007669"/>
    <property type="project" value="UniProtKB-ARBA"/>
</dbReference>
<dbReference type="PANTHER" id="PTHR43853">
    <property type="entry name" value="3-KETOACYL-COA THIOLASE, PEROXISOMAL"/>
    <property type="match status" value="1"/>
</dbReference>
<evidence type="ECO:0000256" key="7">
    <source>
        <dbReference type="PIRSR" id="PIRSR000429-1"/>
    </source>
</evidence>
<dbReference type="GO" id="GO:0006635">
    <property type="term" value="P:fatty acid beta-oxidation"/>
    <property type="evidence" value="ECO:0007669"/>
    <property type="project" value="TreeGrafter"/>
</dbReference>
<dbReference type="InterPro" id="IPR020610">
    <property type="entry name" value="Thiolase_AS"/>
</dbReference>
<dbReference type="InterPro" id="IPR050215">
    <property type="entry name" value="Thiolase-like_sf_Thiolase"/>
</dbReference>
<dbReference type="CDD" id="cd00751">
    <property type="entry name" value="thiolase"/>
    <property type="match status" value="1"/>
</dbReference>
<comment type="caution">
    <text evidence="11">The sequence shown here is derived from an EMBL/GenBank/DDBJ whole genome shotgun (WGS) entry which is preliminary data.</text>
</comment>
<dbReference type="SUPFAM" id="SSF53901">
    <property type="entry name" value="Thiolase-like"/>
    <property type="match status" value="2"/>
</dbReference>
<dbReference type="PROSITE" id="PS00737">
    <property type="entry name" value="THIOLASE_2"/>
    <property type="match status" value="1"/>
</dbReference>
<evidence type="ECO:0000256" key="6">
    <source>
        <dbReference type="ARBA" id="ARBA00051550"/>
    </source>
</evidence>
<dbReference type="GO" id="GO:0003985">
    <property type="term" value="F:acetyl-CoA C-acetyltransferase activity"/>
    <property type="evidence" value="ECO:0007669"/>
    <property type="project" value="UniProtKB-EC"/>
</dbReference>
<dbReference type="InterPro" id="IPR020617">
    <property type="entry name" value="Thiolase_C"/>
</dbReference>
<dbReference type="RefSeq" id="WP_117538775.1">
    <property type="nucleotide sequence ID" value="NZ_QVFD01000001.1"/>
</dbReference>
<dbReference type="InterPro" id="IPR016039">
    <property type="entry name" value="Thiolase-like"/>
</dbReference>
<gene>
    <name evidence="11" type="ORF">DW747_02105</name>
</gene>
<dbReference type="Pfam" id="PF02803">
    <property type="entry name" value="Thiolase_C"/>
    <property type="match status" value="1"/>
</dbReference>
<accession>A0A3E2XRL3</accession>
<dbReference type="FunFam" id="3.40.47.10:FF:000010">
    <property type="entry name" value="Acetyl-CoA acetyltransferase (Thiolase)"/>
    <property type="match status" value="1"/>
</dbReference>
<evidence type="ECO:0000256" key="4">
    <source>
        <dbReference type="ARBA" id="ARBA00024073"/>
    </source>
</evidence>
<feature type="active site" description="Acyl-thioester intermediate" evidence="7">
    <location>
        <position position="96"/>
    </location>
</feature>
<dbReference type="Proteomes" id="UP000261231">
    <property type="component" value="Unassembled WGS sequence"/>
</dbReference>
<comment type="similarity">
    <text evidence="1 8">Belongs to the thiolase-like superfamily. Thiolase family.</text>
</comment>
<feature type="domain" description="Thiolase C-terminal" evidence="10">
    <location>
        <begin position="269"/>
        <end position="388"/>
    </location>
</feature>
<dbReference type="InterPro" id="IPR002155">
    <property type="entry name" value="Thiolase"/>
</dbReference>
<dbReference type="InterPro" id="IPR020613">
    <property type="entry name" value="Thiolase_CS"/>
</dbReference>
<evidence type="ECO:0000256" key="1">
    <source>
        <dbReference type="ARBA" id="ARBA00010982"/>
    </source>
</evidence>
<feature type="domain" description="Thiolase N-terminal" evidence="9">
    <location>
        <begin position="8"/>
        <end position="260"/>
    </location>
</feature>
<organism evidence="11 12">
    <name type="scientific">Coprococcus catus</name>
    <dbReference type="NCBI Taxonomy" id="116085"/>
    <lineage>
        <taxon>Bacteria</taxon>
        <taxon>Bacillati</taxon>
        <taxon>Bacillota</taxon>
        <taxon>Clostridia</taxon>
        <taxon>Lachnospirales</taxon>
        <taxon>Lachnospiraceae</taxon>
        <taxon>Coprococcus</taxon>
    </lineage>
</organism>
<dbReference type="EC" id="2.3.1.16" evidence="4"/>
<dbReference type="Pfam" id="PF00108">
    <property type="entry name" value="Thiolase_N"/>
    <property type="match status" value="1"/>
</dbReference>
<evidence type="ECO:0000256" key="5">
    <source>
        <dbReference type="ARBA" id="ARBA00044137"/>
    </source>
</evidence>
<keyword evidence="2 8" id="KW-0808">Transferase</keyword>
<comment type="catalytic activity">
    <reaction evidence="6">
        <text>2 acetyl-CoA = acetoacetyl-CoA + CoA</text>
        <dbReference type="Rhea" id="RHEA:21036"/>
        <dbReference type="ChEBI" id="CHEBI:57286"/>
        <dbReference type="ChEBI" id="CHEBI:57287"/>
        <dbReference type="ChEBI" id="CHEBI:57288"/>
        <dbReference type="EC" id="2.3.1.9"/>
    </reaction>
</comment>
<feature type="active site" description="Proton acceptor" evidence="7">
    <location>
        <position position="347"/>
    </location>
</feature>
<dbReference type="PANTHER" id="PTHR43853:SF21">
    <property type="entry name" value="STEROID 3-KETOACYL-COA THIOLASE"/>
    <property type="match status" value="1"/>
</dbReference>
<dbReference type="PROSITE" id="PS00099">
    <property type="entry name" value="THIOLASE_3"/>
    <property type="match status" value="1"/>
</dbReference>
<evidence type="ECO:0000259" key="10">
    <source>
        <dbReference type="Pfam" id="PF02803"/>
    </source>
</evidence>
<dbReference type="InterPro" id="IPR020616">
    <property type="entry name" value="Thiolase_N"/>
</dbReference>
<name>A0A3E2XRL3_9FIRM</name>
<keyword evidence="12" id="KW-1185">Reference proteome</keyword>
<proteinExistence type="inferred from homology"/>
<dbReference type="EMBL" id="QVFD01000001">
    <property type="protein sequence ID" value="RGC51308.1"/>
    <property type="molecule type" value="Genomic_DNA"/>
</dbReference>
<feature type="active site" description="Proton acceptor" evidence="7">
    <location>
        <position position="377"/>
    </location>
</feature>
<evidence type="ECO:0000256" key="2">
    <source>
        <dbReference type="ARBA" id="ARBA00022679"/>
    </source>
</evidence>
<protein>
    <recommendedName>
        <fullName evidence="5">Acetyl-CoA acetyltransferase</fullName>
        <ecNumber evidence="4">2.3.1.16</ecNumber>
    </recommendedName>
</protein>
<dbReference type="OrthoDB" id="9764892at2"/>
<evidence type="ECO:0000259" key="9">
    <source>
        <dbReference type="Pfam" id="PF00108"/>
    </source>
</evidence>
<dbReference type="NCBIfam" id="TIGR01930">
    <property type="entry name" value="AcCoA-C-Actrans"/>
    <property type="match status" value="1"/>
</dbReference>
<evidence type="ECO:0000313" key="11">
    <source>
        <dbReference type="EMBL" id="RGC51308.1"/>
    </source>
</evidence>